<accession>A0A0P0VIH1</accession>
<gene>
    <name evidence="2" type="primary">OJ1287_H05.17-2</name>
</gene>
<dbReference type="InterPro" id="IPR027482">
    <property type="entry name" value="Sec1-like_dom2"/>
</dbReference>
<proteinExistence type="inferred from homology"/>
<protein>
    <submittedName>
        <fullName evidence="2">Vacuolar protein sorting homolog</fullName>
    </submittedName>
</protein>
<evidence type="ECO:0000313" key="2">
    <source>
        <dbReference type="EMBL" id="BAD16957.1"/>
    </source>
</evidence>
<reference evidence="3" key="2">
    <citation type="journal article" date="2008" name="Nucleic Acids Res.">
        <title>The rice annotation project database (RAP-DB): 2008 update.</title>
        <authorList>
            <consortium name="The rice annotation project (RAP)"/>
        </authorList>
    </citation>
    <scope>GENOME REANNOTATION</scope>
    <source>
        <strain evidence="3">cv. Nipponbare</strain>
    </source>
</reference>
<dbReference type="InterPro" id="IPR001619">
    <property type="entry name" value="Sec1-like"/>
</dbReference>
<dbReference type="PANTHER" id="PTHR11679">
    <property type="entry name" value="VESICLE PROTEIN SORTING-ASSOCIATED"/>
    <property type="match status" value="1"/>
</dbReference>
<reference evidence="3" key="1">
    <citation type="journal article" date="2005" name="Nature">
        <title>The map-based sequence of the rice genome.</title>
        <authorList>
            <consortium name="International rice genome sequencing project (IRGSP)"/>
            <person name="Matsumoto T."/>
            <person name="Wu J."/>
            <person name="Kanamori H."/>
            <person name="Katayose Y."/>
            <person name="Fujisawa M."/>
            <person name="Namiki N."/>
            <person name="Mizuno H."/>
            <person name="Yamamoto K."/>
            <person name="Antonio B.A."/>
            <person name="Baba T."/>
            <person name="Sakata K."/>
            <person name="Nagamura Y."/>
            <person name="Aoki H."/>
            <person name="Arikawa K."/>
            <person name="Arita K."/>
            <person name="Bito T."/>
            <person name="Chiden Y."/>
            <person name="Fujitsuka N."/>
            <person name="Fukunaka R."/>
            <person name="Hamada M."/>
            <person name="Harada C."/>
            <person name="Hayashi A."/>
            <person name="Hijishita S."/>
            <person name="Honda M."/>
            <person name="Hosokawa S."/>
            <person name="Ichikawa Y."/>
            <person name="Idonuma A."/>
            <person name="Iijima M."/>
            <person name="Ikeda M."/>
            <person name="Ikeno M."/>
            <person name="Ito K."/>
            <person name="Ito S."/>
            <person name="Ito T."/>
            <person name="Ito Y."/>
            <person name="Ito Y."/>
            <person name="Iwabuchi A."/>
            <person name="Kamiya K."/>
            <person name="Karasawa W."/>
            <person name="Kurita K."/>
            <person name="Katagiri S."/>
            <person name="Kikuta A."/>
            <person name="Kobayashi H."/>
            <person name="Kobayashi N."/>
            <person name="Machita K."/>
            <person name="Maehara T."/>
            <person name="Masukawa M."/>
            <person name="Mizubayashi T."/>
            <person name="Mukai Y."/>
            <person name="Nagasaki H."/>
            <person name="Nagata Y."/>
            <person name="Naito S."/>
            <person name="Nakashima M."/>
            <person name="Nakama Y."/>
            <person name="Nakamichi Y."/>
            <person name="Nakamura M."/>
            <person name="Meguro A."/>
            <person name="Negishi M."/>
            <person name="Ohta I."/>
            <person name="Ohta T."/>
            <person name="Okamoto M."/>
            <person name="Ono N."/>
            <person name="Saji S."/>
            <person name="Sakaguchi M."/>
            <person name="Sakai K."/>
            <person name="Shibata M."/>
            <person name="Shimokawa T."/>
            <person name="Song J."/>
            <person name="Takazaki Y."/>
            <person name="Terasawa K."/>
            <person name="Tsugane M."/>
            <person name="Tsuji K."/>
            <person name="Ueda S."/>
            <person name="Waki K."/>
            <person name="Yamagata H."/>
            <person name="Yamamoto M."/>
            <person name="Yamamoto S."/>
            <person name="Yamane H."/>
            <person name="Yoshiki S."/>
            <person name="Yoshihara R."/>
            <person name="Yukawa K."/>
            <person name="Zhong H."/>
            <person name="Yano M."/>
            <person name="Yuan Q."/>
            <person name="Ouyang S."/>
            <person name="Liu J."/>
            <person name="Jones K.M."/>
            <person name="Gansberger K."/>
            <person name="Moffat K."/>
            <person name="Hill J."/>
            <person name="Bera J."/>
            <person name="Fadrosh D."/>
            <person name="Jin S."/>
            <person name="Johri S."/>
            <person name="Kim M."/>
            <person name="Overton L."/>
            <person name="Reardon M."/>
            <person name="Tsitrin T."/>
            <person name="Vuong H."/>
            <person name="Weaver B."/>
            <person name="Ciecko A."/>
            <person name="Tallon L."/>
            <person name="Jackson J."/>
            <person name="Pai G."/>
            <person name="Aken S.V."/>
            <person name="Utterback T."/>
            <person name="Reidmuller S."/>
            <person name="Feldblyum T."/>
            <person name="Hsiao J."/>
            <person name="Zismann V."/>
            <person name="Iobst S."/>
            <person name="de Vazeille A.R."/>
            <person name="Buell C.R."/>
            <person name="Ying K."/>
            <person name="Li Y."/>
            <person name="Lu T."/>
            <person name="Huang Y."/>
            <person name="Zhao Q."/>
            <person name="Feng Q."/>
            <person name="Zhang L."/>
            <person name="Zhu J."/>
            <person name="Weng Q."/>
            <person name="Mu J."/>
            <person name="Lu Y."/>
            <person name="Fan D."/>
            <person name="Liu Y."/>
            <person name="Guan J."/>
            <person name="Zhang Y."/>
            <person name="Yu S."/>
            <person name="Liu X."/>
            <person name="Zhang Y."/>
            <person name="Hong G."/>
            <person name="Han B."/>
            <person name="Choisne N."/>
            <person name="Demange N."/>
            <person name="Orjeda G."/>
            <person name="Samain S."/>
            <person name="Cattolico L."/>
            <person name="Pelletier E."/>
            <person name="Couloux A."/>
            <person name="Segurens B."/>
            <person name="Wincker P."/>
            <person name="D'Hont A."/>
            <person name="Scarpelli C."/>
            <person name="Weissenbach J."/>
            <person name="Salanoubat M."/>
            <person name="Quetier F."/>
            <person name="Yu Y."/>
            <person name="Kim H.R."/>
            <person name="Rambo T."/>
            <person name="Currie J."/>
            <person name="Collura K."/>
            <person name="Luo M."/>
            <person name="Yang T."/>
            <person name="Ammiraju J.S.S."/>
            <person name="Engler F."/>
            <person name="Soderlund C."/>
            <person name="Wing R.A."/>
            <person name="Palmer L.E."/>
            <person name="de la Bastide M."/>
            <person name="Spiegel L."/>
            <person name="Nascimento L."/>
            <person name="Zutavern T."/>
            <person name="O'Shaughnessy A."/>
            <person name="Dike S."/>
            <person name="Dedhia N."/>
            <person name="Preston R."/>
            <person name="Balija V."/>
            <person name="McCombie W.R."/>
            <person name="Chow T."/>
            <person name="Chen H."/>
            <person name="Chung M."/>
            <person name="Chen C."/>
            <person name="Shaw J."/>
            <person name="Wu H."/>
            <person name="Hsiao K."/>
            <person name="Chao Y."/>
            <person name="Chu M."/>
            <person name="Cheng C."/>
            <person name="Hour A."/>
            <person name="Lee P."/>
            <person name="Lin S."/>
            <person name="Lin Y."/>
            <person name="Liou J."/>
            <person name="Liu S."/>
            <person name="Hsing Y."/>
            <person name="Raghuvanshi S."/>
            <person name="Mohanty A."/>
            <person name="Bharti A.K."/>
            <person name="Gaur A."/>
            <person name="Gupta V."/>
            <person name="Kumar D."/>
            <person name="Ravi V."/>
            <person name="Vij S."/>
            <person name="Kapur A."/>
            <person name="Khurana P."/>
            <person name="Khurana P."/>
            <person name="Khurana J.P."/>
            <person name="Tyagi A.K."/>
            <person name="Gaikwad K."/>
            <person name="Singh A."/>
            <person name="Dalal V."/>
            <person name="Srivastava S."/>
            <person name="Dixit A."/>
            <person name="Pal A.K."/>
            <person name="Ghazi I.A."/>
            <person name="Yadav M."/>
            <person name="Pandit A."/>
            <person name="Bhargava A."/>
            <person name="Sureshbabu K."/>
            <person name="Batra K."/>
            <person name="Sharma T.R."/>
            <person name="Mohapatra T."/>
            <person name="Singh N.K."/>
            <person name="Messing J."/>
            <person name="Nelson A.B."/>
            <person name="Fuks G."/>
            <person name="Kavchok S."/>
            <person name="Keizer G."/>
            <person name="Linton E."/>
            <person name="Llaca V."/>
            <person name="Song R."/>
            <person name="Tanyolac B."/>
            <person name="Young S."/>
            <person name="Ho-Il K."/>
            <person name="Hahn J.H."/>
            <person name="Sangsakoo G."/>
            <person name="Vanavichit A."/>
            <person name="de Mattos Luiz.A.T."/>
            <person name="Zimmer P.D."/>
            <person name="Malone G."/>
            <person name="Dellagostin O."/>
            <person name="de Oliveira A.C."/>
            <person name="Bevan M."/>
            <person name="Bancroft I."/>
            <person name="Minx P."/>
            <person name="Cordum H."/>
            <person name="Wilson R."/>
            <person name="Cheng Z."/>
            <person name="Jin W."/>
            <person name="Jiang J."/>
            <person name="Leong S.A."/>
            <person name="Iwama H."/>
            <person name="Gojobori T."/>
            <person name="Itoh T."/>
            <person name="Niimura Y."/>
            <person name="Fujii Y."/>
            <person name="Habara T."/>
            <person name="Sakai H."/>
            <person name="Sato Y."/>
            <person name="Wilson G."/>
            <person name="Kumar K."/>
            <person name="McCouch S."/>
            <person name="Juretic N."/>
            <person name="Hoen D."/>
            <person name="Wright S."/>
            <person name="Bruskiewich R."/>
            <person name="Bureau T."/>
            <person name="Miyao A."/>
            <person name="Hirochika H."/>
            <person name="Nishikawa T."/>
            <person name="Kadowaki K."/>
            <person name="Sugiura M."/>
            <person name="Burr B."/>
            <person name="Sasaki T."/>
        </authorList>
    </citation>
    <scope>NUCLEOTIDE SEQUENCE [LARGE SCALE GENOMIC DNA]</scope>
    <source>
        <strain evidence="3">cv. Nipponbare</strain>
    </source>
</reference>
<dbReference type="SUPFAM" id="SSF56815">
    <property type="entry name" value="Sec1/munc18-like (SM) proteins"/>
    <property type="match status" value="1"/>
</dbReference>
<dbReference type="Gene3D" id="3.40.50.2060">
    <property type="match status" value="1"/>
</dbReference>
<organism evidence="2 3">
    <name type="scientific">Oryza sativa subsp. japonica</name>
    <name type="common">Rice</name>
    <dbReference type="NCBI Taxonomy" id="39947"/>
    <lineage>
        <taxon>Eukaryota</taxon>
        <taxon>Viridiplantae</taxon>
        <taxon>Streptophyta</taxon>
        <taxon>Embryophyta</taxon>
        <taxon>Tracheophyta</taxon>
        <taxon>Spermatophyta</taxon>
        <taxon>Magnoliopsida</taxon>
        <taxon>Liliopsida</taxon>
        <taxon>Poales</taxon>
        <taxon>Poaceae</taxon>
        <taxon>BOP clade</taxon>
        <taxon>Oryzoideae</taxon>
        <taxon>Oryzeae</taxon>
        <taxon>Oryzinae</taxon>
        <taxon>Oryza</taxon>
        <taxon>Oryza sativa</taxon>
    </lineage>
</organism>
<evidence type="ECO:0000256" key="1">
    <source>
        <dbReference type="ARBA" id="ARBA00009884"/>
    </source>
</evidence>
<dbReference type="GO" id="GO:0016192">
    <property type="term" value="P:vesicle-mediated transport"/>
    <property type="evidence" value="ECO:0007669"/>
    <property type="project" value="InterPro"/>
</dbReference>
<evidence type="ECO:0000313" key="3">
    <source>
        <dbReference type="Proteomes" id="UP000000763"/>
    </source>
</evidence>
<name>A0A0P0VIH1_ORYSJ</name>
<sequence>MTLITLIRDYIDRMLHDIPGMKVLVLDPDTVGMVSVVYSQSDLLRKEVFLVETVDNASSSRESMAHLKAVYFLRPSSDNVQKLRRHLAAPRFAEYHLFFSNVLKIPQIQVLADSDEQEVVQQVQEFYADFCAIDPYHFTLNIRNNHVYMLPMVVDPPGMQSFCDRAVDGIASVFLALKRRPVIRYQRTSDVAKRIAQETARLMYEQESGLFDFRRTENSSLLLVIDRRDDPVTPLLNQWTYQAMVHELIGIENNKVDLREYPNVPKDQKEVVLSSVQDEFFRANMFENFGDLGMNIKRMVDDFQHLSKTSQNIQSISKKLLPFLFPTKERKKQLCHWKVGSADLPLLSLTCSPRTHVSHTYNGE</sequence>
<dbReference type="AlphaFoldDB" id="A0A0P0VIH1"/>
<dbReference type="Pfam" id="PF00995">
    <property type="entry name" value="Sec1"/>
    <property type="match status" value="1"/>
</dbReference>
<dbReference type="Gramene" id="Os02t0437800-03">
    <property type="protein sequence ID" value="Os02t0437800-03"/>
    <property type="gene ID" value="Os02g0437800"/>
</dbReference>
<dbReference type="EMBL" id="AP004136">
    <property type="protein sequence ID" value="BAD16957.1"/>
    <property type="molecule type" value="Genomic_DNA"/>
</dbReference>
<dbReference type="Gene3D" id="3.40.50.1910">
    <property type="match status" value="1"/>
</dbReference>
<comment type="similarity">
    <text evidence="1">Belongs to the STXBP/unc-18/SEC1 family.</text>
</comment>
<dbReference type="InterPro" id="IPR043154">
    <property type="entry name" value="Sec-1-like_dom1"/>
</dbReference>
<dbReference type="InterPro" id="IPR036045">
    <property type="entry name" value="Sec1-like_sf"/>
</dbReference>
<dbReference type="Proteomes" id="UP000000763">
    <property type="component" value="Chromosome 2"/>
</dbReference>